<comment type="similarity">
    <text evidence="1">Belongs to the oxygen-dependent FAD-linked oxidoreductase family.</text>
</comment>
<dbReference type="GO" id="GO:0071949">
    <property type="term" value="F:FAD binding"/>
    <property type="evidence" value="ECO:0007669"/>
    <property type="project" value="InterPro"/>
</dbReference>
<dbReference type="RefSeq" id="XP_033384147.1">
    <property type="nucleotide sequence ID" value="XM_033524406.1"/>
</dbReference>
<feature type="domain" description="FAD-binding PCMH-type" evidence="4">
    <location>
        <begin position="175"/>
        <end position="355"/>
    </location>
</feature>
<dbReference type="InterPro" id="IPR050432">
    <property type="entry name" value="FAD-linked_Oxidoreductases_BP"/>
</dbReference>
<evidence type="ECO:0000259" key="4">
    <source>
        <dbReference type="PROSITE" id="PS51387"/>
    </source>
</evidence>
<evidence type="ECO:0000313" key="6">
    <source>
        <dbReference type="Proteomes" id="UP000799778"/>
    </source>
</evidence>
<dbReference type="InterPro" id="IPR012951">
    <property type="entry name" value="BBE"/>
</dbReference>
<dbReference type="AlphaFoldDB" id="A0A6A5XRA2"/>
<dbReference type="Pfam" id="PF01565">
    <property type="entry name" value="FAD_binding_4"/>
    <property type="match status" value="1"/>
</dbReference>
<evidence type="ECO:0000256" key="3">
    <source>
        <dbReference type="SAM" id="SignalP"/>
    </source>
</evidence>
<evidence type="ECO:0000256" key="2">
    <source>
        <dbReference type="ARBA" id="ARBA00023002"/>
    </source>
</evidence>
<feature type="signal peptide" evidence="3">
    <location>
        <begin position="1"/>
        <end position="22"/>
    </location>
</feature>
<dbReference type="EMBL" id="ML978069">
    <property type="protein sequence ID" value="KAF2015808.1"/>
    <property type="molecule type" value="Genomic_DNA"/>
</dbReference>
<organism evidence="5 6">
    <name type="scientific">Aaosphaeria arxii CBS 175.79</name>
    <dbReference type="NCBI Taxonomy" id="1450172"/>
    <lineage>
        <taxon>Eukaryota</taxon>
        <taxon>Fungi</taxon>
        <taxon>Dikarya</taxon>
        <taxon>Ascomycota</taxon>
        <taxon>Pezizomycotina</taxon>
        <taxon>Dothideomycetes</taxon>
        <taxon>Pleosporomycetidae</taxon>
        <taxon>Pleosporales</taxon>
        <taxon>Pleosporales incertae sedis</taxon>
        <taxon>Aaosphaeria</taxon>
    </lineage>
</organism>
<dbReference type="PROSITE" id="PS51387">
    <property type="entry name" value="FAD_PCMH"/>
    <property type="match status" value="1"/>
</dbReference>
<dbReference type="PANTHER" id="PTHR13878:SF91">
    <property type="entry name" value="FAD BINDING DOMAIN PROTEIN (AFU_ORTHOLOGUE AFUA_6G12070)-RELATED"/>
    <property type="match status" value="1"/>
</dbReference>
<dbReference type="InterPro" id="IPR036318">
    <property type="entry name" value="FAD-bd_PCMH-like_sf"/>
</dbReference>
<accession>A0A6A5XRA2</accession>
<dbReference type="Proteomes" id="UP000799778">
    <property type="component" value="Unassembled WGS sequence"/>
</dbReference>
<dbReference type="Gene3D" id="3.30.465.10">
    <property type="match status" value="2"/>
</dbReference>
<dbReference type="OrthoDB" id="9983560at2759"/>
<gene>
    <name evidence="5" type="ORF">BU24DRAFT_369683</name>
</gene>
<keyword evidence="6" id="KW-1185">Reference proteome</keyword>
<keyword evidence="3" id="KW-0732">Signal</keyword>
<dbReference type="PANTHER" id="PTHR13878">
    <property type="entry name" value="GULONOLACTONE OXIDASE"/>
    <property type="match status" value="1"/>
</dbReference>
<keyword evidence="2" id="KW-0560">Oxidoreductase</keyword>
<dbReference type="InterPro" id="IPR016169">
    <property type="entry name" value="FAD-bd_PCMH_sub2"/>
</dbReference>
<dbReference type="Pfam" id="PF08031">
    <property type="entry name" value="BBE"/>
    <property type="match status" value="1"/>
</dbReference>
<feature type="chain" id="PRO_5025509520" evidence="3">
    <location>
        <begin position="23"/>
        <end position="649"/>
    </location>
</feature>
<dbReference type="GO" id="GO:0016491">
    <property type="term" value="F:oxidoreductase activity"/>
    <property type="evidence" value="ECO:0007669"/>
    <property type="project" value="UniProtKB-KW"/>
</dbReference>
<proteinExistence type="inferred from homology"/>
<dbReference type="InterPro" id="IPR006094">
    <property type="entry name" value="Oxid_FAD_bind_N"/>
</dbReference>
<dbReference type="GeneID" id="54281803"/>
<protein>
    <submittedName>
        <fullName evidence="5">Isoamyl alcohol oxidase-like protein</fullName>
    </submittedName>
</protein>
<evidence type="ECO:0000313" key="5">
    <source>
        <dbReference type="EMBL" id="KAF2015808.1"/>
    </source>
</evidence>
<dbReference type="SUPFAM" id="SSF56176">
    <property type="entry name" value="FAD-binding/transporter-associated domain-like"/>
    <property type="match status" value="1"/>
</dbReference>
<reference evidence="5" key="1">
    <citation type="journal article" date="2020" name="Stud. Mycol.">
        <title>101 Dothideomycetes genomes: a test case for predicting lifestyles and emergence of pathogens.</title>
        <authorList>
            <person name="Haridas S."/>
            <person name="Albert R."/>
            <person name="Binder M."/>
            <person name="Bloem J."/>
            <person name="Labutti K."/>
            <person name="Salamov A."/>
            <person name="Andreopoulos B."/>
            <person name="Baker S."/>
            <person name="Barry K."/>
            <person name="Bills G."/>
            <person name="Bluhm B."/>
            <person name="Cannon C."/>
            <person name="Castanera R."/>
            <person name="Culley D."/>
            <person name="Daum C."/>
            <person name="Ezra D."/>
            <person name="Gonzalez J."/>
            <person name="Henrissat B."/>
            <person name="Kuo A."/>
            <person name="Liang C."/>
            <person name="Lipzen A."/>
            <person name="Lutzoni F."/>
            <person name="Magnuson J."/>
            <person name="Mondo S."/>
            <person name="Nolan M."/>
            <person name="Ohm R."/>
            <person name="Pangilinan J."/>
            <person name="Park H.-J."/>
            <person name="Ramirez L."/>
            <person name="Alfaro M."/>
            <person name="Sun H."/>
            <person name="Tritt A."/>
            <person name="Yoshinaga Y."/>
            <person name="Zwiers L.-H."/>
            <person name="Turgeon B."/>
            <person name="Goodwin S."/>
            <person name="Spatafora J."/>
            <person name="Crous P."/>
            <person name="Grigoriev I."/>
        </authorList>
    </citation>
    <scope>NUCLEOTIDE SEQUENCE</scope>
    <source>
        <strain evidence="5">CBS 175.79</strain>
    </source>
</reference>
<dbReference type="InterPro" id="IPR016166">
    <property type="entry name" value="FAD-bd_PCMH"/>
</dbReference>
<evidence type="ECO:0000256" key="1">
    <source>
        <dbReference type="ARBA" id="ARBA00005466"/>
    </source>
</evidence>
<name>A0A6A5XRA2_9PLEO</name>
<sequence>MAPSAFTSALCAGLQFAAAVSALQPSNHAVATRDSTVPAPLFAYEKKQLTIERIAALSPEDAALIDFDDDAVDSDVIIDKPKGFCKVFPGDDDWPSDDKWDKFDELVDGALIPTIPLAAPCYKNWGLYNPQQCAKIANQSVDPYLHEADPTSNMWPVFQGRTCVAIDRPDGTCSLGGFPAYAVNVSSVEQIQLTLNFARNNNLRLVIKNTGHCYLGKSLGAGSLSIWTHNLKNLEFIENYKSDSGYEGPAVKAAAGVTVREVYQFAEKNNAIVLGGICESVGFTGGYLAGGGHTPMSGYYGMAADNVEALEVVTADGHFVTASNTSHPDLYWALRGGGGSTFGVVTSVIVRAHPQVPIVTSTIKYATSANVSRELLWEGTRKYFELFIPFTDAHTYSYFWIWARGGVNGTLSFEMQPFFAPNHTIESFNELVKPWFDHLRALNIPFTAETKLHNTFYSAYHENWGNDTVGSSATVPGNRLFPRGNWEDPEKFNRTFDAIRRHSLVNARTVGGYHQAPRNRLNVDNAVSSAFRHVISFLIGASLIEGDVNATPEQVKKATDVLINDVIGPWKKVAPDSEFGGSYLNEANVVEPDWQSSFYGVQYPRLLELKKKWDPRSVFYATTAVGSEEWEVLDGEQGTQTQNGRLCRV</sequence>